<dbReference type="NCBIfam" id="NF006771">
    <property type="entry name" value="PRK09290.1-5"/>
    <property type="match status" value="1"/>
</dbReference>
<dbReference type="SUPFAM" id="SSF53187">
    <property type="entry name" value="Zn-dependent exopeptidases"/>
    <property type="match status" value="1"/>
</dbReference>
<dbReference type="Proteomes" id="UP000050580">
    <property type="component" value="Unassembled WGS sequence"/>
</dbReference>
<gene>
    <name evidence="5" type="ORF">AAV94_01705</name>
</gene>
<dbReference type="GO" id="GO:0046872">
    <property type="term" value="F:metal ion binding"/>
    <property type="evidence" value="ECO:0007669"/>
    <property type="project" value="UniProtKB-KW"/>
</dbReference>
<dbReference type="SUPFAM" id="SSF55031">
    <property type="entry name" value="Bacterial exopeptidase dimerisation domain"/>
    <property type="match status" value="1"/>
</dbReference>
<dbReference type="GO" id="GO:0016813">
    <property type="term" value="F:hydrolase activity, acting on carbon-nitrogen (but not peptide) bonds, in linear amidines"/>
    <property type="evidence" value="ECO:0007669"/>
    <property type="project" value="InterPro"/>
</dbReference>
<dbReference type="PATRIC" id="fig|1610491.3.peg.350"/>
<evidence type="ECO:0000256" key="2">
    <source>
        <dbReference type="ARBA" id="ARBA00022801"/>
    </source>
</evidence>
<dbReference type="Pfam" id="PF01546">
    <property type="entry name" value="Peptidase_M20"/>
    <property type="match status" value="1"/>
</dbReference>
<sequence length="427" mass="45152">MDTMTDTAVLETAPAAALRINGERLWQTLMDHGRIGATAKGGVCRLALTELDRQGRDLFVQWCRDAGMQVRVDAIGNIFARREGSDPTRAAVAMGSHIDTQPTGGKFDGIFGVMAALEVVRTLNERGVTTAAPLEVVAWTNEEGSRFVPVMMGSGVFAGAFTLEHALAASDAQGLSVAQELARIGYAGVQTPGVVPGGMYAAYFEAHIEQGPVLEAHDLVIGVVPGALGQRWYDVTITGVESHAGTTPMDLRGDALLAAARLIEAVNRIALQRAPYGRGTVGHLQVLPNSRNTIAGTVQCSVDLRALEDADLLAMQEDLMACVAELQGRNPRLHIAVKPVVYFPPCHFDAKCIASVREAAAGLGYQSMEVVSGAGHDAVYVANVAPAAMIFVPCKDGISHNEAEWAEPAHLAAGADVLLHAVLRYAS</sequence>
<feature type="binding site" evidence="3">
    <location>
        <position position="108"/>
    </location>
    <ligand>
        <name>Zn(2+)</name>
        <dbReference type="ChEBI" id="CHEBI:29105"/>
        <label>2</label>
    </ligand>
</feature>
<comment type="cofactor">
    <cofactor evidence="3">
        <name>Zn(2+)</name>
        <dbReference type="ChEBI" id="CHEBI:29105"/>
    </cofactor>
    <text evidence="3">Binds 2 Zn(2+) ions per subunit.</text>
</comment>
<comment type="similarity">
    <text evidence="1">Belongs to the peptidase M20 family.</text>
</comment>
<protein>
    <submittedName>
        <fullName evidence="5">Allantoate amidohydrolase</fullName>
    </submittedName>
</protein>
<keyword evidence="3" id="KW-0862">Zinc</keyword>
<keyword evidence="6" id="KW-1185">Reference proteome</keyword>
<dbReference type="PANTHER" id="PTHR32494:SF5">
    <property type="entry name" value="ALLANTOATE AMIDOHYDROLASE"/>
    <property type="match status" value="1"/>
</dbReference>
<feature type="binding site" evidence="3">
    <location>
        <position position="207"/>
    </location>
    <ligand>
        <name>Zn(2+)</name>
        <dbReference type="ChEBI" id="CHEBI:29105"/>
        <label>1</label>
    </ligand>
</feature>
<dbReference type="NCBIfam" id="TIGR01879">
    <property type="entry name" value="hydantase"/>
    <property type="match status" value="1"/>
</dbReference>
<dbReference type="CDD" id="cd03884">
    <property type="entry name" value="M20_bAS"/>
    <property type="match status" value="1"/>
</dbReference>
<dbReference type="RefSeq" id="WP_046740561.1">
    <property type="nucleotide sequence ID" value="NZ_LBNQ01000009.1"/>
</dbReference>
<evidence type="ECO:0000313" key="5">
    <source>
        <dbReference type="EMBL" id="KKW69127.1"/>
    </source>
</evidence>
<evidence type="ECO:0000256" key="3">
    <source>
        <dbReference type="PIRSR" id="PIRSR001235-1"/>
    </source>
</evidence>
<dbReference type="InterPro" id="IPR002933">
    <property type="entry name" value="Peptidase_M20"/>
</dbReference>
<name>A0A0U1Q2Z8_9BURK</name>
<reference evidence="5 6" key="1">
    <citation type="submission" date="2015-05" db="EMBL/GenBank/DDBJ databases">
        <title>Draft genome sequence of Lampropedia sp. CT6, isolated from the microbial mat of a hot water spring, located at Manikaran, India.</title>
        <authorList>
            <person name="Tripathi C."/>
            <person name="Rani P."/>
            <person name="Mahato N.K."/>
            <person name="Lal R."/>
        </authorList>
    </citation>
    <scope>NUCLEOTIDE SEQUENCE [LARGE SCALE GENOMIC DNA]</scope>
    <source>
        <strain evidence="5 6">CT6</strain>
    </source>
</reference>
<evidence type="ECO:0000259" key="4">
    <source>
        <dbReference type="Pfam" id="PF07687"/>
    </source>
</evidence>
<dbReference type="PANTHER" id="PTHR32494">
    <property type="entry name" value="ALLANTOATE DEIMINASE-RELATED"/>
    <property type="match status" value="1"/>
</dbReference>
<dbReference type="InterPro" id="IPR010158">
    <property type="entry name" value="Amidase_Cbmase"/>
</dbReference>
<dbReference type="EMBL" id="LBNQ01000009">
    <property type="protein sequence ID" value="KKW69127.1"/>
    <property type="molecule type" value="Genomic_DNA"/>
</dbReference>
<keyword evidence="2 5" id="KW-0378">Hydrolase</keyword>
<dbReference type="AlphaFoldDB" id="A0A0U1Q2Z8"/>
<evidence type="ECO:0000313" key="6">
    <source>
        <dbReference type="Proteomes" id="UP000050580"/>
    </source>
</evidence>
<keyword evidence="3" id="KW-0479">Metal-binding</keyword>
<dbReference type="Pfam" id="PF07687">
    <property type="entry name" value="M20_dimer"/>
    <property type="match status" value="1"/>
</dbReference>
<dbReference type="PIRSF" id="PIRSF001235">
    <property type="entry name" value="Amidase_carbamoylase"/>
    <property type="match status" value="1"/>
</dbReference>
<accession>A0A0U1Q2Z8</accession>
<organism evidence="5 6">
    <name type="scientific">Lampropedia cohaerens</name>
    <dbReference type="NCBI Taxonomy" id="1610491"/>
    <lineage>
        <taxon>Bacteria</taxon>
        <taxon>Pseudomonadati</taxon>
        <taxon>Pseudomonadota</taxon>
        <taxon>Betaproteobacteria</taxon>
        <taxon>Burkholderiales</taxon>
        <taxon>Comamonadaceae</taxon>
        <taxon>Lampropedia</taxon>
    </lineage>
</organism>
<comment type="caution">
    <text evidence="5">The sequence shown here is derived from an EMBL/GenBank/DDBJ whole genome shotgun (WGS) entry which is preliminary data.</text>
</comment>
<feature type="binding site" evidence="3">
    <location>
        <position position="400"/>
    </location>
    <ligand>
        <name>Zn(2+)</name>
        <dbReference type="ChEBI" id="CHEBI:29105"/>
        <label>2</label>
    </ligand>
</feature>
<dbReference type="Gene3D" id="3.30.70.360">
    <property type="match status" value="1"/>
</dbReference>
<evidence type="ECO:0000256" key="1">
    <source>
        <dbReference type="ARBA" id="ARBA00006153"/>
    </source>
</evidence>
<dbReference type="NCBIfam" id="NF006769">
    <property type="entry name" value="PRK09290.1-3"/>
    <property type="match status" value="1"/>
</dbReference>
<dbReference type="Gene3D" id="3.40.630.10">
    <property type="entry name" value="Zn peptidases"/>
    <property type="match status" value="1"/>
</dbReference>
<dbReference type="STRING" id="1610491.AAV94_01705"/>
<feature type="binding site" evidence="3">
    <location>
        <position position="97"/>
    </location>
    <ligand>
        <name>Zn(2+)</name>
        <dbReference type="ChEBI" id="CHEBI:29105"/>
        <label>1</label>
    </ligand>
</feature>
<feature type="domain" description="Peptidase M20 dimerisation" evidence="4">
    <location>
        <begin position="229"/>
        <end position="327"/>
    </location>
</feature>
<feature type="binding site" evidence="3">
    <location>
        <position position="143"/>
    </location>
    <ligand>
        <name>Zn(2+)</name>
        <dbReference type="ChEBI" id="CHEBI:29105"/>
        <label>2</label>
    </ligand>
</feature>
<dbReference type="InterPro" id="IPR011650">
    <property type="entry name" value="Peptidase_M20_dimer"/>
</dbReference>
<proteinExistence type="inferred from homology"/>
<feature type="binding site" evidence="3">
    <location>
        <position position="108"/>
    </location>
    <ligand>
        <name>Zn(2+)</name>
        <dbReference type="ChEBI" id="CHEBI:29105"/>
        <label>1</label>
    </ligand>
</feature>
<dbReference type="InterPro" id="IPR036264">
    <property type="entry name" value="Bact_exopeptidase_dim_dom"/>
</dbReference>